<proteinExistence type="predicted"/>
<dbReference type="EMBL" id="MU151103">
    <property type="protein sequence ID" value="KAF9450499.1"/>
    <property type="molecule type" value="Genomic_DNA"/>
</dbReference>
<name>A0A9P5XGE9_9AGAR</name>
<dbReference type="Proteomes" id="UP000807342">
    <property type="component" value="Unassembled WGS sequence"/>
</dbReference>
<organism evidence="1 2">
    <name type="scientific">Macrolepiota fuliginosa MF-IS2</name>
    <dbReference type="NCBI Taxonomy" id="1400762"/>
    <lineage>
        <taxon>Eukaryota</taxon>
        <taxon>Fungi</taxon>
        <taxon>Dikarya</taxon>
        <taxon>Basidiomycota</taxon>
        <taxon>Agaricomycotina</taxon>
        <taxon>Agaricomycetes</taxon>
        <taxon>Agaricomycetidae</taxon>
        <taxon>Agaricales</taxon>
        <taxon>Agaricineae</taxon>
        <taxon>Agaricaceae</taxon>
        <taxon>Macrolepiota</taxon>
    </lineage>
</organism>
<comment type="caution">
    <text evidence="1">The sequence shown here is derived from an EMBL/GenBank/DDBJ whole genome shotgun (WGS) entry which is preliminary data.</text>
</comment>
<sequence>MLVIYFPIVIIFEGVHAIGIRTWFQATEPKLSHRPRGAGSSLRVAVLQVRSLTTVTKAGYRPQILSHLTVNTIVLGARMELKPCWTQ</sequence>
<keyword evidence="2" id="KW-1185">Reference proteome</keyword>
<dbReference type="AlphaFoldDB" id="A0A9P5XGE9"/>
<protein>
    <submittedName>
        <fullName evidence="1">Uncharacterized protein</fullName>
    </submittedName>
</protein>
<gene>
    <name evidence="1" type="ORF">P691DRAFT_461424</name>
</gene>
<evidence type="ECO:0000313" key="2">
    <source>
        <dbReference type="Proteomes" id="UP000807342"/>
    </source>
</evidence>
<reference evidence="1" key="1">
    <citation type="submission" date="2020-11" db="EMBL/GenBank/DDBJ databases">
        <authorList>
            <consortium name="DOE Joint Genome Institute"/>
            <person name="Ahrendt S."/>
            <person name="Riley R."/>
            <person name="Andreopoulos W."/>
            <person name="Labutti K."/>
            <person name="Pangilinan J."/>
            <person name="Ruiz-Duenas F.J."/>
            <person name="Barrasa J.M."/>
            <person name="Sanchez-Garcia M."/>
            <person name="Camarero S."/>
            <person name="Miyauchi S."/>
            <person name="Serrano A."/>
            <person name="Linde D."/>
            <person name="Babiker R."/>
            <person name="Drula E."/>
            <person name="Ayuso-Fernandez I."/>
            <person name="Pacheco R."/>
            <person name="Padilla G."/>
            <person name="Ferreira P."/>
            <person name="Barriuso J."/>
            <person name="Kellner H."/>
            <person name="Castanera R."/>
            <person name="Alfaro M."/>
            <person name="Ramirez L."/>
            <person name="Pisabarro A.G."/>
            <person name="Kuo A."/>
            <person name="Tritt A."/>
            <person name="Lipzen A."/>
            <person name="He G."/>
            <person name="Yan M."/>
            <person name="Ng V."/>
            <person name="Cullen D."/>
            <person name="Martin F."/>
            <person name="Rosso M.-N."/>
            <person name="Henrissat B."/>
            <person name="Hibbett D."/>
            <person name="Martinez A.T."/>
            <person name="Grigoriev I.V."/>
        </authorList>
    </citation>
    <scope>NUCLEOTIDE SEQUENCE</scope>
    <source>
        <strain evidence="1">MF-IS2</strain>
    </source>
</reference>
<evidence type="ECO:0000313" key="1">
    <source>
        <dbReference type="EMBL" id="KAF9450499.1"/>
    </source>
</evidence>
<accession>A0A9P5XGE9</accession>